<dbReference type="InterPro" id="IPR059052">
    <property type="entry name" value="HH_YbhG-like"/>
</dbReference>
<dbReference type="SUPFAM" id="SSF111369">
    <property type="entry name" value="HlyD-like secretion proteins"/>
    <property type="match status" value="1"/>
</dbReference>
<dbReference type="Gene3D" id="2.40.50.100">
    <property type="match status" value="1"/>
</dbReference>
<proteinExistence type="inferred from homology"/>
<dbReference type="EMBL" id="AP019860">
    <property type="protein sequence ID" value="BBM84395.1"/>
    <property type="molecule type" value="Genomic_DNA"/>
</dbReference>
<dbReference type="Pfam" id="PF25954">
    <property type="entry name" value="Beta-barrel_RND_2"/>
    <property type="match status" value="1"/>
</dbReference>
<dbReference type="Pfam" id="PF25881">
    <property type="entry name" value="HH_YBHG"/>
    <property type="match status" value="1"/>
</dbReference>
<dbReference type="GO" id="GO:0016020">
    <property type="term" value="C:membrane"/>
    <property type="evidence" value="ECO:0007669"/>
    <property type="project" value="InterPro"/>
</dbReference>
<evidence type="ECO:0000313" key="6">
    <source>
        <dbReference type="EMBL" id="BBM84395.1"/>
    </source>
</evidence>
<feature type="domain" description="CusB-like beta-barrel" evidence="5">
    <location>
        <begin position="253"/>
        <end position="324"/>
    </location>
</feature>
<evidence type="ECO:0000313" key="7">
    <source>
        <dbReference type="Proteomes" id="UP000326354"/>
    </source>
</evidence>
<evidence type="ECO:0000256" key="1">
    <source>
        <dbReference type="ARBA" id="ARBA00004196"/>
    </source>
</evidence>
<dbReference type="RefSeq" id="WP_173013308.1">
    <property type="nucleotide sequence ID" value="NZ_AP019860.1"/>
</dbReference>
<dbReference type="PANTHER" id="PTHR32347">
    <property type="entry name" value="EFFLUX SYSTEM COMPONENT YKNX-RELATED"/>
    <property type="match status" value="1"/>
</dbReference>
<comment type="similarity">
    <text evidence="2">Belongs to the membrane fusion protein (MFP) (TC 8.A.1) family.</text>
</comment>
<accession>A0A5S9F358</accession>
<name>A0A5S9F358_UABAM</name>
<evidence type="ECO:0000259" key="5">
    <source>
        <dbReference type="Pfam" id="PF25954"/>
    </source>
</evidence>
<gene>
    <name evidence="6" type="ORF">UABAM_02754</name>
</gene>
<dbReference type="AlphaFoldDB" id="A0A5S9F358"/>
<dbReference type="FunFam" id="2.40.30.170:FF:000010">
    <property type="entry name" value="Efflux RND transporter periplasmic adaptor subunit"/>
    <property type="match status" value="1"/>
</dbReference>
<sequence length="405" mass="46038">MRIYILIILFIIACEKGKTPHKNEEIRSVTVYNVQTKMIDDNLPFRGFAHPYRTAKLSFRIRETIHTIHYREGATIKKEQVIASLEDKNLNLQLVQAQKALRLVQSKLKEISLGPRTEEVAIAKMKIEMLKDVYNNKLFTLQTKKKLRERNVVSVLELDGLKTQATVALEDRKIAEQQLEILQQGAREETIQLVRDEVALAKTRVDLAKLNLSYTKLHAPFSGTIHEVNVEEGEFYSGAQPAFVIDDLHKVKVKIFIPESQIGVLKVGQKAQVSFSALTDKAFQGTLSRIAHKTDPTSKTFLGEILIENKGGLIRAGMFSNVSIILKRKKKVLSLPPELIFKDKLGFYVLTLQQRQQKLYVARKNVTVGSIIDNAIIVHGLKENDRVLENGRYYVLVGDEVKRKN</sequence>
<dbReference type="Proteomes" id="UP000326354">
    <property type="component" value="Chromosome"/>
</dbReference>
<protein>
    <submittedName>
        <fullName evidence="6">Secretion protein HlyD</fullName>
    </submittedName>
</protein>
<dbReference type="GO" id="GO:0022857">
    <property type="term" value="F:transmembrane transporter activity"/>
    <property type="evidence" value="ECO:0007669"/>
    <property type="project" value="InterPro"/>
</dbReference>
<keyword evidence="7" id="KW-1185">Reference proteome</keyword>
<evidence type="ECO:0000256" key="2">
    <source>
        <dbReference type="ARBA" id="ARBA00009477"/>
    </source>
</evidence>
<dbReference type="NCBIfam" id="TIGR01730">
    <property type="entry name" value="RND_mfp"/>
    <property type="match status" value="1"/>
</dbReference>
<feature type="domain" description="YbhG-like alpha-helical hairpin" evidence="4">
    <location>
        <begin position="85"/>
        <end position="212"/>
    </location>
</feature>
<dbReference type="Gene3D" id="2.40.30.170">
    <property type="match status" value="1"/>
</dbReference>
<dbReference type="Gene3D" id="2.40.420.20">
    <property type="match status" value="1"/>
</dbReference>
<evidence type="ECO:0000259" key="4">
    <source>
        <dbReference type="Pfam" id="PF25881"/>
    </source>
</evidence>
<organism evidence="6 7">
    <name type="scientific">Uabimicrobium amorphum</name>
    <dbReference type="NCBI Taxonomy" id="2596890"/>
    <lineage>
        <taxon>Bacteria</taxon>
        <taxon>Pseudomonadati</taxon>
        <taxon>Planctomycetota</taxon>
        <taxon>Candidatus Uabimicrobiia</taxon>
        <taxon>Candidatus Uabimicrobiales</taxon>
        <taxon>Candidatus Uabimicrobiaceae</taxon>
        <taxon>Candidatus Uabimicrobium</taxon>
    </lineage>
</organism>
<dbReference type="GO" id="GO:0030313">
    <property type="term" value="C:cell envelope"/>
    <property type="evidence" value="ECO:0007669"/>
    <property type="project" value="UniProtKB-SubCell"/>
</dbReference>
<reference evidence="6 7" key="1">
    <citation type="submission" date="2019-08" db="EMBL/GenBank/DDBJ databases">
        <title>Complete genome sequence of Candidatus Uab amorphum.</title>
        <authorList>
            <person name="Shiratori T."/>
            <person name="Suzuki S."/>
            <person name="Kakizawa Y."/>
            <person name="Ishida K."/>
        </authorList>
    </citation>
    <scope>NUCLEOTIDE SEQUENCE [LARGE SCALE GENOMIC DNA]</scope>
    <source>
        <strain evidence="6 7">SRT547</strain>
    </source>
</reference>
<dbReference type="InterPro" id="IPR058792">
    <property type="entry name" value="Beta-barrel_RND_2"/>
</dbReference>
<dbReference type="InterPro" id="IPR050465">
    <property type="entry name" value="UPF0194_transport"/>
</dbReference>
<keyword evidence="3" id="KW-0175">Coiled coil</keyword>
<evidence type="ECO:0000256" key="3">
    <source>
        <dbReference type="ARBA" id="ARBA00023054"/>
    </source>
</evidence>
<dbReference type="KEGG" id="uam:UABAM_02754"/>
<dbReference type="InterPro" id="IPR006143">
    <property type="entry name" value="RND_pump_MFP"/>
</dbReference>
<dbReference type="Gene3D" id="1.10.287.470">
    <property type="entry name" value="Helix hairpin bin"/>
    <property type="match status" value="1"/>
</dbReference>
<comment type="subcellular location">
    <subcellularLocation>
        <location evidence="1">Cell envelope</location>
    </subcellularLocation>
</comment>
<dbReference type="PANTHER" id="PTHR32347:SF23">
    <property type="entry name" value="BLL5650 PROTEIN"/>
    <property type="match status" value="1"/>
</dbReference>